<keyword evidence="2" id="KW-1185">Reference proteome</keyword>
<name>A0A167NGS5_PHYB8</name>
<protein>
    <submittedName>
        <fullName evidence="1">Uncharacterized protein</fullName>
    </submittedName>
</protein>
<dbReference type="InParanoid" id="A0A167NGS5"/>
<accession>A0A167NGS5</accession>
<dbReference type="RefSeq" id="XP_018293910.1">
    <property type="nucleotide sequence ID" value="XM_018440488.1"/>
</dbReference>
<reference evidence="2" key="1">
    <citation type="submission" date="2015-06" db="EMBL/GenBank/DDBJ databases">
        <title>Expansion of signal transduction pathways in fungi by whole-genome duplication.</title>
        <authorList>
            <consortium name="DOE Joint Genome Institute"/>
            <person name="Corrochano L.M."/>
            <person name="Kuo A."/>
            <person name="Marcet-Houben M."/>
            <person name="Polaino S."/>
            <person name="Salamov A."/>
            <person name="Villalobos J.M."/>
            <person name="Alvarez M.I."/>
            <person name="Avalos J."/>
            <person name="Benito E.P."/>
            <person name="Benoit I."/>
            <person name="Burger G."/>
            <person name="Camino L.P."/>
            <person name="Canovas D."/>
            <person name="Cerda-Olmedo E."/>
            <person name="Cheng J.-F."/>
            <person name="Dominguez A."/>
            <person name="Elias M."/>
            <person name="Eslava A.P."/>
            <person name="Glaser F."/>
            <person name="Grimwood J."/>
            <person name="Gutierrez G."/>
            <person name="Heitman J."/>
            <person name="Henrissat B."/>
            <person name="Iturriaga E.A."/>
            <person name="Lang B.F."/>
            <person name="Lavin J.L."/>
            <person name="Lee S."/>
            <person name="Li W."/>
            <person name="Lindquist E."/>
            <person name="Lopez-Garcia S."/>
            <person name="Luque E.M."/>
            <person name="Marcos A.T."/>
            <person name="Martin J."/>
            <person name="McCluskey K."/>
            <person name="Medina H.R."/>
            <person name="Miralles-Duran A."/>
            <person name="Miyazaki A."/>
            <person name="Munoz-Torres E."/>
            <person name="Oguiza J.A."/>
            <person name="Ohm R."/>
            <person name="Olmedo M."/>
            <person name="Orejas M."/>
            <person name="Ortiz-Castellanos L."/>
            <person name="Pisabarro A.G."/>
            <person name="Rodriguez-Romero J."/>
            <person name="Ruiz-Herrera J."/>
            <person name="Ruiz-Vazquez R."/>
            <person name="Sanz C."/>
            <person name="Schackwitz W."/>
            <person name="Schmutz J."/>
            <person name="Shahriari M."/>
            <person name="Shelest E."/>
            <person name="Silva-Franco F."/>
            <person name="Soanes D."/>
            <person name="Syed K."/>
            <person name="Tagua V.G."/>
            <person name="Talbot N.J."/>
            <person name="Thon M."/>
            <person name="De vries R.P."/>
            <person name="Wiebenga A."/>
            <person name="Yadav J.S."/>
            <person name="Braun E.L."/>
            <person name="Baker S."/>
            <person name="Garre V."/>
            <person name="Horwitz B."/>
            <person name="Torres-Martinez S."/>
            <person name="Idnurm A."/>
            <person name="Herrera-Estrella A."/>
            <person name="Gabaldon T."/>
            <person name="Grigoriev I.V."/>
        </authorList>
    </citation>
    <scope>NUCLEOTIDE SEQUENCE [LARGE SCALE GENOMIC DNA]</scope>
    <source>
        <strain evidence="2">NRRL 1555(-)</strain>
    </source>
</reference>
<proteinExistence type="predicted"/>
<organism evidence="1 2">
    <name type="scientific">Phycomyces blakesleeanus (strain ATCC 8743b / DSM 1359 / FGSC 10004 / NBRC 33097 / NRRL 1555)</name>
    <dbReference type="NCBI Taxonomy" id="763407"/>
    <lineage>
        <taxon>Eukaryota</taxon>
        <taxon>Fungi</taxon>
        <taxon>Fungi incertae sedis</taxon>
        <taxon>Mucoromycota</taxon>
        <taxon>Mucoromycotina</taxon>
        <taxon>Mucoromycetes</taxon>
        <taxon>Mucorales</taxon>
        <taxon>Phycomycetaceae</taxon>
        <taxon>Phycomyces</taxon>
    </lineage>
</organism>
<gene>
    <name evidence="1" type="ORF">PHYBLDRAFT_59400</name>
</gene>
<sequence length="160" mass="18388">MIHKRIGLQNTVLLTGKDFKLYTPLSFTLASTQLTGLHHIILHNFLVFHPYQLGLSQAPPKPRISSPLRIEKQLKKPPHSESLLSRHQYKKPDRIQSSLSPYKTWLPKPTESLYIPTHFSDMKINGALIRCLLCKHESGLCLFDTLSISKHYLSCSRLYL</sequence>
<dbReference type="VEuPathDB" id="FungiDB:PHYBLDRAFT_59400"/>
<dbReference type="GeneID" id="29001394"/>
<evidence type="ECO:0000313" key="1">
    <source>
        <dbReference type="EMBL" id="OAD75870.1"/>
    </source>
</evidence>
<dbReference type="Proteomes" id="UP000077315">
    <property type="component" value="Unassembled WGS sequence"/>
</dbReference>
<dbReference type="AlphaFoldDB" id="A0A167NGS5"/>
<evidence type="ECO:0000313" key="2">
    <source>
        <dbReference type="Proteomes" id="UP000077315"/>
    </source>
</evidence>
<dbReference type="EMBL" id="KV440976">
    <property type="protein sequence ID" value="OAD75870.1"/>
    <property type="molecule type" value="Genomic_DNA"/>
</dbReference>